<evidence type="ECO:0000313" key="1">
    <source>
        <dbReference type="EMBL" id="KKE83765.1"/>
    </source>
</evidence>
<accession>A0A0F6AC54</accession>
<comment type="caution">
    <text evidence="1">The sequence shown here is derived from an EMBL/GenBank/DDBJ whole genome shotgun (WGS) entry which is preliminary data.</text>
</comment>
<dbReference type="PATRIC" id="fig|1129367.4.peg.2247"/>
<proteinExistence type="predicted"/>
<name>A0A0F6AC54_9GAMM</name>
<evidence type="ECO:0000313" key="2">
    <source>
        <dbReference type="Proteomes" id="UP000033434"/>
    </source>
</evidence>
<organism evidence="1 2">
    <name type="scientific">Pseudoalteromonas luteoviolacea S4054</name>
    <dbReference type="NCBI Taxonomy" id="1129367"/>
    <lineage>
        <taxon>Bacteria</taxon>
        <taxon>Pseudomonadati</taxon>
        <taxon>Pseudomonadota</taxon>
        <taxon>Gammaproteobacteria</taxon>
        <taxon>Alteromonadales</taxon>
        <taxon>Pseudoalteromonadaceae</taxon>
        <taxon>Pseudoalteromonas</taxon>
    </lineage>
</organism>
<dbReference type="AlphaFoldDB" id="A0A0F6AC54"/>
<dbReference type="Proteomes" id="UP000033434">
    <property type="component" value="Unassembled WGS sequence"/>
</dbReference>
<protein>
    <submittedName>
        <fullName evidence="1">Uncharacterized protein</fullName>
    </submittedName>
</protein>
<gene>
    <name evidence="1" type="ORF">N479_12285</name>
</gene>
<dbReference type="EMBL" id="AUXW01000141">
    <property type="protein sequence ID" value="KKE83765.1"/>
    <property type="molecule type" value="Genomic_DNA"/>
</dbReference>
<reference evidence="1 2" key="1">
    <citation type="journal article" date="2015" name="BMC Genomics">
        <title>Genome mining reveals unlocked bioactive potential of marine Gram-negative bacteria.</title>
        <authorList>
            <person name="Machado H."/>
            <person name="Sonnenschein E.C."/>
            <person name="Melchiorsen J."/>
            <person name="Gram L."/>
        </authorList>
    </citation>
    <scope>NUCLEOTIDE SEQUENCE [LARGE SCALE GENOMIC DNA]</scope>
    <source>
        <strain evidence="1 2">S4054</strain>
    </source>
</reference>
<sequence length="168" mass="19287">MKMTKPTFDEFLSEELSKAKQQDGLPKPQQPLWEGIDKAINAQNDAVMSAAFKSTGVWRQVSAVAAATCIGMCVMYFSMSTPEQNNMLQMSQYFEQQKQIMLVQYSNQPALTNDWQVQLQELEEAEQAIKLALENDQQNAALLQMLAQVYQQQLDLIERVHQPRWQEI</sequence>